<dbReference type="RefSeq" id="WP_162659053.1">
    <property type="nucleotide sequence ID" value="NZ_LR593887.1"/>
</dbReference>
<dbReference type="AlphaFoldDB" id="A0A6C2YRC1"/>
<evidence type="ECO:0000313" key="3">
    <source>
        <dbReference type="Proteomes" id="UP000464378"/>
    </source>
</evidence>
<dbReference type="Proteomes" id="UP000464378">
    <property type="component" value="Chromosome"/>
</dbReference>
<feature type="compositionally biased region" description="Polar residues" evidence="1">
    <location>
        <begin position="20"/>
        <end position="31"/>
    </location>
</feature>
<keyword evidence="3" id="KW-1185">Reference proteome</keyword>
<protein>
    <recommendedName>
        <fullName evidence="4">Lipoprotein</fullName>
    </recommendedName>
</protein>
<dbReference type="InParanoid" id="A0A6C2YRC1"/>
<gene>
    <name evidence="2" type="ORF">GMBLW1_00530</name>
</gene>
<reference evidence="2" key="1">
    <citation type="submission" date="2019-04" db="EMBL/GenBank/DDBJ databases">
        <authorList>
            <consortium name="Science for Life Laboratories"/>
        </authorList>
    </citation>
    <scope>NUCLEOTIDE SEQUENCE</scope>
    <source>
        <strain evidence="2">MBLW1</strain>
    </source>
</reference>
<dbReference type="PROSITE" id="PS51257">
    <property type="entry name" value="PROKAR_LIPOPROTEIN"/>
    <property type="match status" value="1"/>
</dbReference>
<evidence type="ECO:0000256" key="1">
    <source>
        <dbReference type="SAM" id="MobiDB-lite"/>
    </source>
</evidence>
<dbReference type="EMBL" id="LR593887">
    <property type="protein sequence ID" value="VTS05181.1"/>
    <property type="molecule type" value="Genomic_DNA"/>
</dbReference>
<evidence type="ECO:0000313" key="2">
    <source>
        <dbReference type="EMBL" id="VIP03907.1"/>
    </source>
</evidence>
<organism evidence="2">
    <name type="scientific">Tuwongella immobilis</name>
    <dbReference type="NCBI Taxonomy" id="692036"/>
    <lineage>
        <taxon>Bacteria</taxon>
        <taxon>Pseudomonadati</taxon>
        <taxon>Planctomycetota</taxon>
        <taxon>Planctomycetia</taxon>
        <taxon>Gemmatales</taxon>
        <taxon>Gemmataceae</taxon>
        <taxon>Tuwongella</taxon>
    </lineage>
</organism>
<feature type="region of interest" description="Disordered" evidence="1">
    <location>
        <begin position="20"/>
        <end position="73"/>
    </location>
</feature>
<proteinExistence type="predicted"/>
<dbReference type="EMBL" id="LR586016">
    <property type="protein sequence ID" value="VIP03907.1"/>
    <property type="molecule type" value="Genomic_DNA"/>
</dbReference>
<evidence type="ECO:0008006" key="4">
    <source>
        <dbReference type="Google" id="ProtNLM"/>
    </source>
</evidence>
<name>A0A6C2YRC1_9BACT</name>
<dbReference type="KEGG" id="tim:GMBLW1_00530"/>
<feature type="compositionally biased region" description="Basic and acidic residues" evidence="1">
    <location>
        <begin position="42"/>
        <end position="59"/>
    </location>
</feature>
<accession>A0A6C2YRC1</accession>
<sequence length="73" mass="7972">MRLPILMSVLLLATGCQNTLGPVKSRQQNGNIDDPFYTISEQKPRERASTAVPIDDRAVTPDSLSGRYGPTGR</sequence>